<dbReference type="SUPFAM" id="SSF55811">
    <property type="entry name" value="Nudix"/>
    <property type="match status" value="1"/>
</dbReference>
<keyword evidence="4" id="KW-1185">Reference proteome</keyword>
<feature type="coiled-coil region" evidence="1">
    <location>
        <begin position="171"/>
        <end position="201"/>
    </location>
</feature>
<evidence type="ECO:0000256" key="1">
    <source>
        <dbReference type="SAM" id="Coils"/>
    </source>
</evidence>
<reference evidence="3" key="1">
    <citation type="journal article" date="2023" name="bioRxiv">
        <title>Scaffold-level genome assemblies of two parasitoid biocontrol wasps reveal the parthenogenesis mechanism and an associated novel virus.</title>
        <authorList>
            <person name="Inwood S."/>
            <person name="Skelly J."/>
            <person name="Guhlin J."/>
            <person name="Harrop T."/>
            <person name="Goldson S."/>
            <person name="Dearden P."/>
        </authorList>
    </citation>
    <scope>NUCLEOTIDE SEQUENCE</scope>
    <source>
        <strain evidence="3">Irish</strain>
        <tissue evidence="3">Whole body</tissue>
    </source>
</reference>
<accession>A0AA39KWK9</accession>
<dbReference type="GO" id="GO:0047631">
    <property type="term" value="F:ADP-ribose diphosphatase activity"/>
    <property type="evidence" value="ECO:0007669"/>
    <property type="project" value="InterPro"/>
</dbReference>
<evidence type="ECO:0000313" key="4">
    <source>
        <dbReference type="Proteomes" id="UP001168990"/>
    </source>
</evidence>
<dbReference type="InterPro" id="IPR015797">
    <property type="entry name" value="NUDIX_hydrolase-like_dom_sf"/>
</dbReference>
<reference evidence="3" key="2">
    <citation type="submission" date="2023-03" db="EMBL/GenBank/DDBJ databases">
        <authorList>
            <person name="Inwood S.N."/>
            <person name="Skelly J.G."/>
            <person name="Guhlin J."/>
            <person name="Harrop T.W.R."/>
            <person name="Goldson S.G."/>
            <person name="Dearden P.K."/>
        </authorList>
    </citation>
    <scope>NUCLEOTIDE SEQUENCE</scope>
    <source>
        <strain evidence="3">Irish</strain>
        <tissue evidence="3">Whole body</tissue>
    </source>
</reference>
<dbReference type="Proteomes" id="UP001168990">
    <property type="component" value="Unassembled WGS sequence"/>
</dbReference>
<dbReference type="EMBL" id="JAQQBS010000001">
    <property type="protein sequence ID" value="KAK0176439.1"/>
    <property type="molecule type" value="Genomic_DNA"/>
</dbReference>
<proteinExistence type="predicted"/>
<dbReference type="Pfam" id="PF25969">
    <property type="entry name" value="NUDT9_N"/>
    <property type="match status" value="1"/>
</dbReference>
<name>A0AA39KWK9_9HYME</name>
<dbReference type="CDD" id="cd03670">
    <property type="entry name" value="NUDIX_ADPRase_Nudt9"/>
    <property type="match status" value="1"/>
</dbReference>
<keyword evidence="1" id="KW-0175">Coiled coil</keyword>
<evidence type="ECO:0000259" key="2">
    <source>
        <dbReference type="PROSITE" id="PS51462"/>
    </source>
</evidence>
<dbReference type="PANTHER" id="PTHR13030:SF8">
    <property type="entry name" value="ADP-RIBOSE PYROPHOSPHATASE, MITOCHONDRIAL"/>
    <property type="match status" value="1"/>
</dbReference>
<evidence type="ECO:0000313" key="3">
    <source>
        <dbReference type="EMBL" id="KAK0176439.1"/>
    </source>
</evidence>
<comment type="caution">
    <text evidence="3">The sequence shown here is derived from an EMBL/GenBank/DDBJ whole genome shotgun (WGS) entry which is preliminary data.</text>
</comment>
<dbReference type="FunFam" id="3.90.79.10:FF:000021">
    <property type="entry name" value="ADP-ribose pyrophosphatase, mitochondrial isoform X1"/>
    <property type="match status" value="1"/>
</dbReference>
<dbReference type="InterPro" id="IPR039989">
    <property type="entry name" value="NUDT9"/>
</dbReference>
<dbReference type="Gene3D" id="3.90.79.10">
    <property type="entry name" value="Nucleoside Triphosphate Pyrophosphohydrolase"/>
    <property type="match status" value="1"/>
</dbReference>
<dbReference type="PROSITE" id="PS51462">
    <property type="entry name" value="NUDIX"/>
    <property type="match status" value="1"/>
</dbReference>
<feature type="domain" description="Nudix hydrolase" evidence="2">
    <location>
        <begin position="120"/>
        <end position="275"/>
    </location>
</feature>
<protein>
    <recommendedName>
        <fullName evidence="2">Nudix hydrolase domain-containing protein</fullName>
    </recommendedName>
</protein>
<dbReference type="PANTHER" id="PTHR13030">
    <property type="entry name" value="NUDIX HYDROLASE"/>
    <property type="match status" value="1"/>
</dbReference>
<dbReference type="InterPro" id="IPR000086">
    <property type="entry name" value="NUDIX_hydrolase_dom"/>
</dbReference>
<sequence>MIKMMHHKCRQEFYASSQIKRFLIPDNLVPWSTEFRDYNPTKYTCIKGAPWEDLNIDDPIFKPKWNMMDGNINRKSYMGIYDIDAEGYPLNPIGRTGIRGRGILGHWGPNHAADPIITRWKRDHNKSIQLHEMAKKPILQFIGIQRRDTLEWAIPGGMVDGDEKISMTLKREFLEEVLNTLEKTEEQIQMLKNSINELFLNGDKIYQGYVDDPRNTDNSWMETCAMNFHDEDNNTVGSLNLEAGDDAMDVRWIDIKHDLNLYASHLQFIELVALKHNAYWE</sequence>
<dbReference type="AlphaFoldDB" id="A0AA39KWK9"/>
<organism evidence="3 4">
    <name type="scientific">Microctonus aethiopoides</name>
    <dbReference type="NCBI Taxonomy" id="144406"/>
    <lineage>
        <taxon>Eukaryota</taxon>
        <taxon>Metazoa</taxon>
        <taxon>Ecdysozoa</taxon>
        <taxon>Arthropoda</taxon>
        <taxon>Hexapoda</taxon>
        <taxon>Insecta</taxon>
        <taxon>Pterygota</taxon>
        <taxon>Neoptera</taxon>
        <taxon>Endopterygota</taxon>
        <taxon>Hymenoptera</taxon>
        <taxon>Apocrita</taxon>
        <taxon>Ichneumonoidea</taxon>
        <taxon>Braconidae</taxon>
        <taxon>Euphorinae</taxon>
        <taxon>Microctonus</taxon>
    </lineage>
</organism>
<gene>
    <name evidence="3" type="ORF">PV328_000572</name>
</gene>